<feature type="compositionally biased region" description="Gly residues" evidence="4">
    <location>
        <begin position="382"/>
        <end position="395"/>
    </location>
</feature>
<keyword evidence="3" id="KW-0560">Oxidoreductase</keyword>
<protein>
    <submittedName>
        <fullName evidence="6">Pkhd domain-containing transmembrane protein</fullName>
    </submittedName>
</protein>
<dbReference type="GO" id="GO:0031418">
    <property type="term" value="F:L-ascorbic acid binding"/>
    <property type="evidence" value="ECO:0007669"/>
    <property type="project" value="InterPro"/>
</dbReference>
<keyword evidence="6" id="KW-0812">Transmembrane</keyword>
<feature type="domain" description="Prolyl 4-hydroxylase alpha subunit" evidence="5">
    <location>
        <begin position="115"/>
        <end position="370"/>
    </location>
</feature>
<keyword evidence="2" id="KW-0223">Dioxygenase</keyword>
<keyword evidence="7" id="KW-1185">Reference proteome</keyword>
<dbReference type="GO" id="GO:0016020">
    <property type="term" value="C:membrane"/>
    <property type="evidence" value="ECO:0007669"/>
    <property type="project" value="TreeGrafter"/>
</dbReference>
<dbReference type="GO" id="GO:0051213">
    <property type="term" value="F:dioxygenase activity"/>
    <property type="evidence" value="ECO:0007669"/>
    <property type="project" value="UniProtKB-KW"/>
</dbReference>
<reference evidence="7" key="1">
    <citation type="journal article" date="2015" name="PLoS Genet.">
        <title>Genome Sequence and Transcriptome Analyses of Chrysochromulina tobin: Metabolic Tools for Enhanced Algal Fitness in the Prominent Order Prymnesiales (Haptophyceae).</title>
        <authorList>
            <person name="Hovde B.T."/>
            <person name="Deodato C.R."/>
            <person name="Hunsperger H.M."/>
            <person name="Ryken S.A."/>
            <person name="Yost W."/>
            <person name="Jha R.K."/>
            <person name="Patterson J."/>
            <person name="Monnat R.J. Jr."/>
            <person name="Barlow S.B."/>
            <person name="Starkenburg S.R."/>
            <person name="Cattolico R.A."/>
        </authorList>
    </citation>
    <scope>NUCLEOTIDE SEQUENCE</scope>
    <source>
        <strain evidence="7">CCMP291</strain>
    </source>
</reference>
<dbReference type="GO" id="GO:0005506">
    <property type="term" value="F:iron ion binding"/>
    <property type="evidence" value="ECO:0007669"/>
    <property type="project" value="InterPro"/>
</dbReference>
<organism evidence="6 7">
    <name type="scientific">Chrysochromulina tobinii</name>
    <dbReference type="NCBI Taxonomy" id="1460289"/>
    <lineage>
        <taxon>Eukaryota</taxon>
        <taxon>Haptista</taxon>
        <taxon>Haptophyta</taxon>
        <taxon>Prymnesiophyceae</taxon>
        <taxon>Prymnesiales</taxon>
        <taxon>Chrysochromulinaceae</taxon>
        <taxon>Chrysochromulina</taxon>
    </lineage>
</organism>
<dbReference type="Pfam" id="PF13640">
    <property type="entry name" value="2OG-FeII_Oxy_3"/>
    <property type="match status" value="1"/>
</dbReference>
<dbReference type="EMBL" id="JWZX01003276">
    <property type="protein sequence ID" value="KOO22440.1"/>
    <property type="molecule type" value="Genomic_DNA"/>
</dbReference>
<dbReference type="Proteomes" id="UP000037460">
    <property type="component" value="Unassembled WGS sequence"/>
</dbReference>
<comment type="cofactor">
    <cofactor evidence="1">
        <name>L-ascorbate</name>
        <dbReference type="ChEBI" id="CHEBI:38290"/>
    </cofactor>
</comment>
<dbReference type="InterPro" id="IPR006620">
    <property type="entry name" value="Pro_4_hyd_alph"/>
</dbReference>
<name>A0A0M0J7L9_9EUKA</name>
<evidence type="ECO:0000313" key="7">
    <source>
        <dbReference type="Proteomes" id="UP000037460"/>
    </source>
</evidence>
<evidence type="ECO:0000256" key="3">
    <source>
        <dbReference type="ARBA" id="ARBA00023002"/>
    </source>
</evidence>
<dbReference type="Gene3D" id="2.60.120.620">
    <property type="entry name" value="q2cbj1_9rhob like domain"/>
    <property type="match status" value="1"/>
</dbReference>
<dbReference type="AlphaFoldDB" id="A0A0M0J7L9"/>
<comment type="caution">
    <text evidence="6">The sequence shown here is derived from an EMBL/GenBank/DDBJ whole genome shotgun (WGS) entry which is preliminary data.</text>
</comment>
<dbReference type="PANTHER" id="PTHR14650:SF1">
    <property type="entry name" value="2-OXOGLUTARATE AND IRON-DEPENDENT OXYGENASE DOMAIN-CONTAINING PROTEIN 3"/>
    <property type="match status" value="1"/>
</dbReference>
<dbReference type="InterPro" id="IPR039210">
    <property type="entry name" value="OGFOD3"/>
</dbReference>
<accession>A0A0M0J7L9</accession>
<evidence type="ECO:0000256" key="4">
    <source>
        <dbReference type="SAM" id="MobiDB-lite"/>
    </source>
</evidence>
<evidence type="ECO:0000256" key="2">
    <source>
        <dbReference type="ARBA" id="ARBA00022964"/>
    </source>
</evidence>
<dbReference type="OrthoDB" id="427071at2759"/>
<keyword evidence="6" id="KW-0472">Membrane</keyword>
<dbReference type="InterPro" id="IPR044862">
    <property type="entry name" value="Pro_4_hyd_alph_FE2OG_OXY"/>
</dbReference>
<sequence length="443" mass="47547">MATSCNDGAMSGLFTTEAAAAVDYSLLRDAIEQDMLQYEARRRALPAALQPSGAYVQRLKAVTKGASYHKNLTCLMPRHKLSELSRRHSFDRDLLDLKLVRGRACGHALCSLDRCGLHVFDGVVTAAEAAELVAHGKGVLDSEGGAARDVTEHWPYVRVDFMRSARNGSTAGHVLSLRVAERMRRVAAETFGLPLHRLGVAETLLALRRIGEKPMPADIQIYPSRTRDEARAAHAAASGGVGVDPADPAGASAVTAVASPVPITLAERGSERFAAEAAADGNAQGSAESNYHCDESLAPHFHFSSIVWLNEHGADFGGGELEFLHNRTWAWMVVEPAVGRAAFFSSGWENVHGIKPLTRGQRWALSVPFYVYDPPPTADGSGTSGEGEGEGGGSDDGATQAVQRPIAAARARTDRVRFRSNCVHPVDKHAYQACRQEWAASFG</sequence>
<proteinExistence type="predicted"/>
<feature type="region of interest" description="Disordered" evidence="4">
    <location>
        <begin position="376"/>
        <end position="411"/>
    </location>
</feature>
<evidence type="ECO:0000256" key="1">
    <source>
        <dbReference type="ARBA" id="ARBA00001961"/>
    </source>
</evidence>
<evidence type="ECO:0000313" key="6">
    <source>
        <dbReference type="EMBL" id="KOO22440.1"/>
    </source>
</evidence>
<dbReference type="PANTHER" id="PTHR14650">
    <property type="entry name" value="PROLYL HYDROXYLASE-RELATED"/>
    <property type="match status" value="1"/>
</dbReference>
<evidence type="ECO:0000259" key="5">
    <source>
        <dbReference type="SMART" id="SM00702"/>
    </source>
</evidence>
<dbReference type="SMART" id="SM00702">
    <property type="entry name" value="P4Hc"/>
    <property type="match status" value="1"/>
</dbReference>
<dbReference type="GO" id="GO:0016705">
    <property type="term" value="F:oxidoreductase activity, acting on paired donors, with incorporation or reduction of molecular oxygen"/>
    <property type="evidence" value="ECO:0007669"/>
    <property type="project" value="InterPro"/>
</dbReference>
<gene>
    <name evidence="6" type="ORF">Ctob_002478</name>
</gene>